<name>A0A7C9DAJ1_OPUST</name>
<evidence type="ECO:0000313" key="2">
    <source>
        <dbReference type="EMBL" id="MBA4638340.1"/>
    </source>
</evidence>
<dbReference type="EMBL" id="GISG01109128">
    <property type="protein sequence ID" value="MBA4638339.1"/>
    <property type="molecule type" value="Transcribed_RNA"/>
</dbReference>
<evidence type="ECO:0000256" key="1">
    <source>
        <dbReference type="SAM" id="MobiDB-lite"/>
    </source>
</evidence>
<accession>A0A7C9DAJ1</accession>
<feature type="region of interest" description="Disordered" evidence="1">
    <location>
        <begin position="23"/>
        <end position="42"/>
    </location>
</feature>
<reference evidence="2" key="2">
    <citation type="submission" date="2020-07" db="EMBL/GenBank/DDBJ databases">
        <authorList>
            <person name="Vera ALvarez R."/>
            <person name="Arias-Moreno D.M."/>
            <person name="Jimenez-Jacinto V."/>
            <person name="Jimenez-Bremont J.F."/>
            <person name="Swaminathan K."/>
            <person name="Moose S.P."/>
            <person name="Guerrero-Gonzalez M.L."/>
            <person name="Marino-Ramirez L."/>
            <person name="Landsman D."/>
            <person name="Rodriguez-Kessler M."/>
            <person name="Delgado-Sanchez P."/>
        </authorList>
    </citation>
    <scope>NUCLEOTIDE SEQUENCE</scope>
    <source>
        <tissue evidence="2">Cladode</tissue>
    </source>
</reference>
<sequence>MNESTSKVMLREIGAHSSARRFSSDSGLAVGGTRMSRPTSASEGCKFITKPAGVGVPAFKNTKFTETTSPAVFKPAFTKSNCDARNLLTLSMLFNKFSIALLSYNFAPCPDSPLALITNHQGELSP</sequence>
<organism evidence="2">
    <name type="scientific">Opuntia streptacantha</name>
    <name type="common">Prickly pear cactus</name>
    <name type="synonym">Opuntia cardona</name>
    <dbReference type="NCBI Taxonomy" id="393608"/>
    <lineage>
        <taxon>Eukaryota</taxon>
        <taxon>Viridiplantae</taxon>
        <taxon>Streptophyta</taxon>
        <taxon>Embryophyta</taxon>
        <taxon>Tracheophyta</taxon>
        <taxon>Spermatophyta</taxon>
        <taxon>Magnoliopsida</taxon>
        <taxon>eudicotyledons</taxon>
        <taxon>Gunneridae</taxon>
        <taxon>Pentapetalae</taxon>
        <taxon>Caryophyllales</taxon>
        <taxon>Cactineae</taxon>
        <taxon>Cactaceae</taxon>
        <taxon>Opuntioideae</taxon>
        <taxon>Opuntia</taxon>
    </lineage>
</organism>
<reference evidence="2" key="1">
    <citation type="journal article" date="2013" name="J. Plant Res.">
        <title>Effect of fungi and light on seed germination of three Opuntia species from semiarid lands of central Mexico.</title>
        <authorList>
            <person name="Delgado-Sanchez P."/>
            <person name="Jimenez-Bremont J.F."/>
            <person name="Guerrero-Gonzalez Mde L."/>
            <person name="Flores J."/>
        </authorList>
    </citation>
    <scope>NUCLEOTIDE SEQUENCE</scope>
    <source>
        <tissue evidence="2">Cladode</tissue>
    </source>
</reference>
<protein>
    <submittedName>
        <fullName evidence="2">Uncharacterized protein</fullName>
    </submittedName>
</protein>
<dbReference type="AlphaFoldDB" id="A0A7C9DAJ1"/>
<dbReference type="EMBL" id="GISG01109129">
    <property type="protein sequence ID" value="MBA4638340.1"/>
    <property type="molecule type" value="Transcribed_RNA"/>
</dbReference>
<proteinExistence type="predicted"/>